<keyword evidence="1" id="KW-0645">Protease</keyword>
<comment type="caution">
    <text evidence="1">The sequence shown here is derived from an EMBL/GenBank/DDBJ whole genome shotgun (WGS) entry which is preliminary data.</text>
</comment>
<protein>
    <submittedName>
        <fullName evidence="1">Clan AA aspartic protease</fullName>
    </submittedName>
</protein>
<proteinExistence type="predicted"/>
<dbReference type="OrthoDB" id="573359at2"/>
<dbReference type="AlphaFoldDB" id="A0A1U7I6Y8"/>
<organism evidence="1 2">
    <name type="scientific">[Phormidium ambiguum] IAM M-71</name>
    <dbReference type="NCBI Taxonomy" id="454136"/>
    <lineage>
        <taxon>Bacteria</taxon>
        <taxon>Bacillati</taxon>
        <taxon>Cyanobacteriota</taxon>
        <taxon>Cyanophyceae</taxon>
        <taxon>Oscillatoriophycideae</taxon>
        <taxon>Aerosakkonematales</taxon>
        <taxon>Aerosakkonemataceae</taxon>
        <taxon>Floridanema</taxon>
    </lineage>
</organism>
<reference evidence="1 2" key="1">
    <citation type="submission" date="2016-11" db="EMBL/GenBank/DDBJ databases">
        <title>Draft Genome Sequences of Nine Cyanobacterial Strains from Diverse Habitats.</title>
        <authorList>
            <person name="Zhu T."/>
            <person name="Hou S."/>
            <person name="Lu X."/>
            <person name="Hess W.R."/>
        </authorList>
    </citation>
    <scope>NUCLEOTIDE SEQUENCE [LARGE SCALE GENOMIC DNA]</scope>
    <source>
        <strain evidence="1 2">IAM M-71</strain>
    </source>
</reference>
<dbReference type="Proteomes" id="UP000185860">
    <property type="component" value="Unassembled WGS sequence"/>
</dbReference>
<keyword evidence="1" id="KW-0378">Hydrolase</keyword>
<sequence>MISGIVTDRHATVTLTFLLSNGSTIPIEFVIDTGFTGHLCLPPEAVSLLRFPFIYDLPANLADNSEVLLPVHEAVIIWNGEEREVSVLATGRRPLLGTALLEAHELVVQFTEGGLVTIEEL</sequence>
<dbReference type="EMBL" id="MRCE01000042">
    <property type="protein sequence ID" value="OKH32143.1"/>
    <property type="molecule type" value="Genomic_DNA"/>
</dbReference>
<dbReference type="GO" id="GO:0008233">
    <property type="term" value="F:peptidase activity"/>
    <property type="evidence" value="ECO:0007669"/>
    <property type="project" value="UniProtKB-KW"/>
</dbReference>
<evidence type="ECO:0000313" key="2">
    <source>
        <dbReference type="Proteomes" id="UP000185860"/>
    </source>
</evidence>
<name>A0A1U7I6Y8_9CYAN</name>
<evidence type="ECO:0000313" key="1">
    <source>
        <dbReference type="EMBL" id="OKH32143.1"/>
    </source>
</evidence>
<dbReference type="InterPro" id="IPR022274">
    <property type="entry name" value="Peptidase_asp_AF0612"/>
</dbReference>
<gene>
    <name evidence="1" type="ORF">NIES2119_26920</name>
</gene>
<dbReference type="NCBIfam" id="TIGR03698">
    <property type="entry name" value="clan_AA_DTGF"/>
    <property type="match status" value="1"/>
</dbReference>
<dbReference type="GO" id="GO:0006508">
    <property type="term" value="P:proteolysis"/>
    <property type="evidence" value="ECO:0007669"/>
    <property type="project" value="UniProtKB-KW"/>
</dbReference>
<accession>A0A1U7I6Y8</accession>
<dbReference type="STRING" id="454136.NIES2119_26920"/>